<keyword evidence="6" id="KW-1185">Reference proteome</keyword>
<proteinExistence type="inferred from homology"/>
<dbReference type="GeneID" id="20638045"/>
<organism evidence="5 6">
    <name type="scientific">Phytophthora sojae (strain P6497)</name>
    <name type="common">Soybean stem and root rot agent</name>
    <name type="synonym">Phytophthora megasperma f. sp. glycines</name>
    <dbReference type="NCBI Taxonomy" id="1094619"/>
    <lineage>
        <taxon>Eukaryota</taxon>
        <taxon>Sar</taxon>
        <taxon>Stramenopiles</taxon>
        <taxon>Oomycota</taxon>
        <taxon>Peronosporomycetes</taxon>
        <taxon>Peronosporales</taxon>
        <taxon>Peronosporaceae</taxon>
        <taxon>Phytophthora</taxon>
    </lineage>
</organism>
<dbReference type="RefSeq" id="XP_009520543.1">
    <property type="nucleotide sequence ID" value="XM_009522248.1"/>
</dbReference>
<dbReference type="Pfam" id="PF13460">
    <property type="entry name" value="NAD_binding_10"/>
    <property type="match status" value="1"/>
</dbReference>
<dbReference type="KEGG" id="psoj:PHYSODRAFT_250459"/>
<dbReference type="OMA" id="VGAWKGH"/>
<accession>G4Z0G9</accession>
<dbReference type="InterPro" id="IPR036291">
    <property type="entry name" value="NAD(P)-bd_dom_sf"/>
</dbReference>
<dbReference type="GO" id="GO:0016491">
    <property type="term" value="F:oxidoreductase activity"/>
    <property type="evidence" value="ECO:0007669"/>
    <property type="project" value="UniProtKB-KW"/>
</dbReference>
<dbReference type="Gene3D" id="3.40.50.720">
    <property type="entry name" value="NAD(P)-binding Rossmann-like Domain"/>
    <property type="match status" value="1"/>
</dbReference>
<protein>
    <recommendedName>
        <fullName evidence="4">NAD(P)-binding domain-containing protein</fullName>
    </recommendedName>
</protein>
<comment type="similarity">
    <text evidence="1">Belongs to the NmrA-type oxidoreductase family. Isoflavone reductase subfamily.</text>
</comment>
<gene>
    <name evidence="5" type="ORF">PHYSODRAFT_250459</name>
</gene>
<keyword evidence="3" id="KW-0560">Oxidoreductase</keyword>
<dbReference type="SMR" id="G4Z0G9"/>
<evidence type="ECO:0000256" key="3">
    <source>
        <dbReference type="ARBA" id="ARBA00023002"/>
    </source>
</evidence>
<dbReference type="InterPro" id="IPR016040">
    <property type="entry name" value="NAD(P)-bd_dom"/>
</dbReference>
<dbReference type="PANTHER" id="PTHR47706">
    <property type="entry name" value="NMRA-LIKE FAMILY PROTEIN"/>
    <property type="match status" value="1"/>
</dbReference>
<dbReference type="InterPro" id="IPR051609">
    <property type="entry name" value="NmrA/Isoflavone_reductase-like"/>
</dbReference>
<name>G4Z0G9_PHYSP</name>
<keyword evidence="2" id="KW-0521">NADP</keyword>
<evidence type="ECO:0000313" key="5">
    <source>
        <dbReference type="EMBL" id="EGZ25255.1"/>
    </source>
</evidence>
<reference evidence="5 6" key="1">
    <citation type="journal article" date="2006" name="Science">
        <title>Phytophthora genome sequences uncover evolutionary origins and mechanisms of pathogenesis.</title>
        <authorList>
            <person name="Tyler B.M."/>
            <person name="Tripathy S."/>
            <person name="Zhang X."/>
            <person name="Dehal P."/>
            <person name="Jiang R.H."/>
            <person name="Aerts A."/>
            <person name="Arredondo F.D."/>
            <person name="Baxter L."/>
            <person name="Bensasson D."/>
            <person name="Beynon J.L."/>
            <person name="Chapman J."/>
            <person name="Damasceno C.M."/>
            <person name="Dorrance A.E."/>
            <person name="Dou D."/>
            <person name="Dickerman A.W."/>
            <person name="Dubchak I.L."/>
            <person name="Garbelotto M."/>
            <person name="Gijzen M."/>
            <person name="Gordon S.G."/>
            <person name="Govers F."/>
            <person name="Grunwald N.J."/>
            <person name="Huang W."/>
            <person name="Ivors K.L."/>
            <person name="Jones R.W."/>
            <person name="Kamoun S."/>
            <person name="Krampis K."/>
            <person name="Lamour K.H."/>
            <person name="Lee M.K."/>
            <person name="McDonald W.H."/>
            <person name="Medina M."/>
            <person name="Meijer H.J."/>
            <person name="Nordberg E.K."/>
            <person name="Maclean D.J."/>
            <person name="Ospina-Giraldo M.D."/>
            <person name="Morris P.F."/>
            <person name="Phuntumart V."/>
            <person name="Putnam N.H."/>
            <person name="Rash S."/>
            <person name="Rose J.K."/>
            <person name="Sakihama Y."/>
            <person name="Salamov A.A."/>
            <person name="Savidor A."/>
            <person name="Scheuring C.F."/>
            <person name="Smith B.M."/>
            <person name="Sobral B.W."/>
            <person name="Terry A."/>
            <person name="Torto-Alalibo T.A."/>
            <person name="Win J."/>
            <person name="Xu Z."/>
            <person name="Zhang H."/>
            <person name="Grigoriev I.V."/>
            <person name="Rokhsar D.S."/>
            <person name="Boore J.L."/>
        </authorList>
    </citation>
    <scope>NUCLEOTIDE SEQUENCE [LARGE SCALE GENOMIC DNA]</scope>
    <source>
        <strain evidence="5 6">P6497</strain>
    </source>
</reference>
<evidence type="ECO:0000256" key="1">
    <source>
        <dbReference type="ARBA" id="ARBA00005725"/>
    </source>
</evidence>
<feature type="domain" description="NAD(P)-binding" evidence="4">
    <location>
        <begin position="7"/>
        <end position="108"/>
    </location>
</feature>
<evidence type="ECO:0000313" key="6">
    <source>
        <dbReference type="Proteomes" id="UP000002640"/>
    </source>
</evidence>
<sequence>MRVAIVGTGSFAKHFIDELPAAGHEIVVLTRSHKDFLDGKKGVVEQRVTDYSSVAQLAEVFNDCDALVSTVFDMKNPSADTHLKLLEACKQTPKCKRFIPAEYGGNAEDFSEDEENMDSHNAPLKKALRDPKPPDLGTLHPLDLSARTMNIPGTGNDVFSTTSARDMTKAVAELQKSPNKWRPYTYVQDMETAWLQLAELVKTEGGMPDLKVSFEPVNEIQEALKKKESHFSALVAEFKMLVTTRAARAVWKELLEAVKQDPKVVI</sequence>
<dbReference type="SUPFAM" id="SSF51735">
    <property type="entry name" value="NAD(P)-binding Rossmann-fold domains"/>
    <property type="match status" value="1"/>
</dbReference>
<evidence type="ECO:0000259" key="4">
    <source>
        <dbReference type="Pfam" id="PF13460"/>
    </source>
</evidence>
<evidence type="ECO:0000256" key="2">
    <source>
        <dbReference type="ARBA" id="ARBA00022857"/>
    </source>
</evidence>
<dbReference type="AlphaFoldDB" id="G4Z0G9"/>
<dbReference type="Proteomes" id="UP000002640">
    <property type="component" value="Unassembled WGS sequence"/>
</dbReference>
<dbReference type="EMBL" id="JH159152">
    <property type="protein sequence ID" value="EGZ25255.1"/>
    <property type="molecule type" value="Genomic_DNA"/>
</dbReference>
<dbReference type="InParanoid" id="G4Z0G9"/>
<dbReference type="PANTHER" id="PTHR47706:SF4">
    <property type="entry name" value="NMRA-LIKE DOMAIN-CONTAINING PROTEIN"/>
    <property type="match status" value="1"/>
</dbReference>